<gene>
    <name evidence="2" type="ORF">OVY01_07760</name>
</gene>
<evidence type="ECO:0000313" key="2">
    <source>
        <dbReference type="EMBL" id="MCY0387128.1"/>
    </source>
</evidence>
<keyword evidence="1" id="KW-0732">Signal</keyword>
<evidence type="ECO:0000313" key="3">
    <source>
        <dbReference type="Proteomes" id="UP001082899"/>
    </source>
</evidence>
<dbReference type="EMBL" id="JAPMXC010000001">
    <property type="protein sequence ID" value="MCY0387128.1"/>
    <property type="molecule type" value="Genomic_DNA"/>
</dbReference>
<dbReference type="Gene3D" id="3.90.280.10">
    <property type="entry name" value="PEBP-like"/>
    <property type="match status" value="1"/>
</dbReference>
<feature type="signal peptide" evidence="1">
    <location>
        <begin position="1"/>
        <end position="23"/>
    </location>
</feature>
<proteinExistence type="predicted"/>
<dbReference type="InterPro" id="IPR008914">
    <property type="entry name" value="PEBP"/>
</dbReference>
<dbReference type="Pfam" id="PF01161">
    <property type="entry name" value="PBP"/>
    <property type="match status" value="1"/>
</dbReference>
<reference evidence="2" key="1">
    <citation type="submission" date="2022-11" db="EMBL/GenBank/DDBJ databases">
        <title>Robbsia betulipollinis sp. nov., isolated from pollen of birch (Betula pendula).</title>
        <authorList>
            <person name="Shi H."/>
            <person name="Ambika Manirajan B."/>
            <person name="Ratering S."/>
            <person name="Geissler-Plaum R."/>
            <person name="Schnell S."/>
        </authorList>
    </citation>
    <scope>NUCLEOTIDE SEQUENCE</scope>
    <source>
        <strain evidence="2">Bb-Pol-6</strain>
    </source>
</reference>
<name>A0ABT3ZKR7_9BURK</name>
<dbReference type="PANTHER" id="PTHR30289">
    <property type="entry name" value="UNCHARACTERIZED PROTEIN YBCL-RELATED"/>
    <property type="match status" value="1"/>
</dbReference>
<dbReference type="Proteomes" id="UP001082899">
    <property type="component" value="Unassembled WGS sequence"/>
</dbReference>
<dbReference type="PANTHER" id="PTHR30289:SF1">
    <property type="entry name" value="PEBP (PHOSPHATIDYLETHANOLAMINE-BINDING PROTEIN) FAMILY PROTEIN"/>
    <property type="match status" value="1"/>
</dbReference>
<evidence type="ECO:0000256" key="1">
    <source>
        <dbReference type="SAM" id="SignalP"/>
    </source>
</evidence>
<comment type="caution">
    <text evidence="2">The sequence shown here is derived from an EMBL/GenBank/DDBJ whole genome shotgun (WGS) entry which is preliminary data.</text>
</comment>
<dbReference type="SUPFAM" id="SSF49777">
    <property type="entry name" value="PEBP-like"/>
    <property type="match status" value="1"/>
</dbReference>
<keyword evidence="2" id="KW-0649">Protein kinase inhibitor</keyword>
<feature type="chain" id="PRO_5045249616" evidence="1">
    <location>
        <begin position="24"/>
        <end position="185"/>
    </location>
</feature>
<dbReference type="GO" id="GO:0004860">
    <property type="term" value="F:protein kinase inhibitor activity"/>
    <property type="evidence" value="ECO:0007669"/>
    <property type="project" value="UniProtKB-KW"/>
</dbReference>
<dbReference type="NCBIfam" id="TIGR00481">
    <property type="entry name" value="YbhB/YbcL family Raf kinase inhibitor-like protein"/>
    <property type="match status" value="1"/>
</dbReference>
<protein>
    <submittedName>
        <fullName evidence="2">YbhB/YbcL family Raf kinase inhibitor-like protein</fullName>
    </submittedName>
</protein>
<dbReference type="InterPro" id="IPR005247">
    <property type="entry name" value="YbhB_YbcL/LppC-like"/>
</dbReference>
<dbReference type="CDD" id="cd00865">
    <property type="entry name" value="PEBP_bact_arch"/>
    <property type="match status" value="1"/>
</dbReference>
<organism evidence="2 3">
    <name type="scientific">Robbsia betulipollinis</name>
    <dbReference type="NCBI Taxonomy" id="2981849"/>
    <lineage>
        <taxon>Bacteria</taxon>
        <taxon>Pseudomonadati</taxon>
        <taxon>Pseudomonadota</taxon>
        <taxon>Betaproteobacteria</taxon>
        <taxon>Burkholderiales</taxon>
        <taxon>Burkholderiaceae</taxon>
        <taxon>Robbsia</taxon>
    </lineage>
</organism>
<keyword evidence="3" id="KW-1185">Reference proteome</keyword>
<dbReference type="InterPro" id="IPR036610">
    <property type="entry name" value="PEBP-like_sf"/>
</dbReference>
<sequence>MARFATRTVCLLLSLGCAAPALAEAPFSISSPDFFGGTLHPAQMYNHGGCKGGNQSPAVSWRGAPPGTAGFAITLHDIDTPGRGWWHWAVVNIPASIRQLNANASASGALAALGAVEARNDFDNDGYGGPCPPAGTVHRYVLTVYALKTTNLRVAPGRPAPFFEHEILDSALAHASIVVKNPPLP</sequence>
<accession>A0ABT3ZKR7</accession>